<evidence type="ECO:0000313" key="2">
    <source>
        <dbReference type="EMBL" id="OXA60755.1"/>
    </source>
</evidence>
<accession>A0A226ET19</accession>
<dbReference type="AlphaFoldDB" id="A0A226ET19"/>
<reference evidence="2 3" key="1">
    <citation type="submission" date="2015-12" db="EMBL/GenBank/DDBJ databases">
        <title>The genome of Folsomia candida.</title>
        <authorList>
            <person name="Faddeeva A."/>
            <person name="Derks M.F."/>
            <person name="Anvar Y."/>
            <person name="Smit S."/>
            <person name="Van Straalen N."/>
            <person name="Roelofs D."/>
        </authorList>
    </citation>
    <scope>NUCLEOTIDE SEQUENCE [LARGE SCALE GENOMIC DNA]</scope>
    <source>
        <strain evidence="2 3">VU population</strain>
        <tissue evidence="2">Whole body</tissue>
    </source>
</reference>
<comment type="caution">
    <text evidence="2">The sequence shown here is derived from an EMBL/GenBank/DDBJ whole genome shotgun (WGS) entry which is preliminary data.</text>
</comment>
<sequence length="372" mass="41679">MRASQPHVNRESTPLSLLKPTPPPPPPSTSSYQAQEEKRWRKGTAALELSPTKTEEITQEEDDGEEEEEGTRSIFLSLIIFALSMNYGESTQHKSGPLVGRSVVSFVALLDDDGELEWKVGTAFSNVKWQWRQPAARVEDVRSYEVEIGMKECLLQPRRLILLLLDWPYDIPLFDACTYPSRPWRLVGELSLGILNGGWSSTTTNNFLPAQNLILLKEIPPLNYNGSILAGGRLIHLLRSGTEPEPPRLPTREEHGVTGRMEENVDTGMPTKFDDLTAVSTYVRQDPSLCFLIILGRKCVDGIVAGGWMLVWACGEWLRDLMRWRGCCEAIQFSNCSFHSRGCVTRILQLSEFPCDAASSPKNGWPSGVWFG</sequence>
<evidence type="ECO:0000256" key="1">
    <source>
        <dbReference type="SAM" id="MobiDB-lite"/>
    </source>
</evidence>
<gene>
    <name evidence="2" type="ORF">Fcan01_06257</name>
</gene>
<evidence type="ECO:0000313" key="3">
    <source>
        <dbReference type="Proteomes" id="UP000198287"/>
    </source>
</evidence>
<dbReference type="EMBL" id="LNIX01000002">
    <property type="protein sequence ID" value="OXA60755.1"/>
    <property type="molecule type" value="Genomic_DNA"/>
</dbReference>
<name>A0A226ET19_FOLCA</name>
<proteinExistence type="predicted"/>
<protein>
    <submittedName>
        <fullName evidence="2">Uncharacterized protein</fullName>
    </submittedName>
</protein>
<feature type="region of interest" description="Disordered" evidence="1">
    <location>
        <begin position="1"/>
        <end position="70"/>
    </location>
</feature>
<keyword evidence="3" id="KW-1185">Reference proteome</keyword>
<organism evidence="2 3">
    <name type="scientific">Folsomia candida</name>
    <name type="common">Springtail</name>
    <dbReference type="NCBI Taxonomy" id="158441"/>
    <lineage>
        <taxon>Eukaryota</taxon>
        <taxon>Metazoa</taxon>
        <taxon>Ecdysozoa</taxon>
        <taxon>Arthropoda</taxon>
        <taxon>Hexapoda</taxon>
        <taxon>Collembola</taxon>
        <taxon>Entomobryomorpha</taxon>
        <taxon>Isotomoidea</taxon>
        <taxon>Isotomidae</taxon>
        <taxon>Proisotominae</taxon>
        <taxon>Folsomia</taxon>
    </lineage>
</organism>
<dbReference type="Proteomes" id="UP000198287">
    <property type="component" value="Unassembled WGS sequence"/>
</dbReference>
<feature type="compositionally biased region" description="Acidic residues" evidence="1">
    <location>
        <begin position="57"/>
        <end position="69"/>
    </location>
</feature>